<protein>
    <submittedName>
        <fullName evidence="1">Uncharacterized protein</fullName>
    </submittedName>
</protein>
<dbReference type="RefSeq" id="WP_311629621.1">
    <property type="nucleotide sequence ID" value="NZ_JAVREN010000007.1"/>
</dbReference>
<comment type="caution">
    <text evidence="1">The sequence shown here is derived from an EMBL/GenBank/DDBJ whole genome shotgun (WGS) entry which is preliminary data.</text>
</comment>
<gene>
    <name evidence="1" type="ORF">RM780_06880</name>
</gene>
<accession>A0ABU2L553</accession>
<proteinExistence type="predicted"/>
<evidence type="ECO:0000313" key="1">
    <source>
        <dbReference type="EMBL" id="MDT0306684.1"/>
    </source>
</evidence>
<dbReference type="Proteomes" id="UP001183388">
    <property type="component" value="Unassembled WGS sequence"/>
</dbReference>
<name>A0ABU2L553_9ACTN</name>
<keyword evidence="2" id="KW-1185">Reference proteome</keyword>
<evidence type="ECO:0000313" key="2">
    <source>
        <dbReference type="Proteomes" id="UP001183388"/>
    </source>
</evidence>
<sequence>MDPADPEAVPALTGRIAAAARADEAFAAGLLRWAELHRTAAPATVDVISGQAQVRTAVRTCTVLGGIHLGGL</sequence>
<organism evidence="1 2">
    <name type="scientific">Streptomyces boetiae</name>
    <dbReference type="NCBI Taxonomy" id="3075541"/>
    <lineage>
        <taxon>Bacteria</taxon>
        <taxon>Bacillati</taxon>
        <taxon>Actinomycetota</taxon>
        <taxon>Actinomycetes</taxon>
        <taxon>Kitasatosporales</taxon>
        <taxon>Streptomycetaceae</taxon>
        <taxon>Streptomyces</taxon>
    </lineage>
</organism>
<reference evidence="2" key="1">
    <citation type="submission" date="2023-07" db="EMBL/GenBank/DDBJ databases">
        <title>30 novel species of actinomycetes from the DSMZ collection.</title>
        <authorList>
            <person name="Nouioui I."/>
        </authorList>
    </citation>
    <scope>NUCLEOTIDE SEQUENCE [LARGE SCALE GENOMIC DNA]</scope>
    <source>
        <strain evidence="2">DSM 44917</strain>
    </source>
</reference>
<dbReference type="EMBL" id="JAVREN010000007">
    <property type="protein sequence ID" value="MDT0306684.1"/>
    <property type="molecule type" value="Genomic_DNA"/>
</dbReference>